<accession>A0A2T3AVL2</accession>
<dbReference type="EMBL" id="KZ679015">
    <property type="protein sequence ID" value="PSS12705.1"/>
    <property type="molecule type" value="Genomic_DNA"/>
</dbReference>
<protein>
    <recommendedName>
        <fullName evidence="3">Phosphatidylinositol-specific phospholipase C X domain-containing protein</fullName>
    </recommendedName>
</protein>
<dbReference type="SUPFAM" id="SSF51695">
    <property type="entry name" value="PLC-like phosphodiesterases"/>
    <property type="match status" value="1"/>
</dbReference>
<gene>
    <name evidence="1" type="ORF">M430DRAFT_60874</name>
</gene>
<organism evidence="1 2">
    <name type="scientific">Amorphotheca resinae ATCC 22711</name>
    <dbReference type="NCBI Taxonomy" id="857342"/>
    <lineage>
        <taxon>Eukaryota</taxon>
        <taxon>Fungi</taxon>
        <taxon>Dikarya</taxon>
        <taxon>Ascomycota</taxon>
        <taxon>Pezizomycotina</taxon>
        <taxon>Leotiomycetes</taxon>
        <taxon>Helotiales</taxon>
        <taxon>Amorphothecaceae</taxon>
        <taxon>Amorphotheca</taxon>
    </lineage>
</organism>
<dbReference type="STRING" id="857342.A0A2T3AVL2"/>
<dbReference type="InParanoid" id="A0A2T3AVL2"/>
<evidence type="ECO:0000313" key="2">
    <source>
        <dbReference type="Proteomes" id="UP000241818"/>
    </source>
</evidence>
<dbReference type="InterPro" id="IPR017946">
    <property type="entry name" value="PLC-like_Pdiesterase_TIM-brl"/>
</dbReference>
<evidence type="ECO:0000313" key="1">
    <source>
        <dbReference type="EMBL" id="PSS12705.1"/>
    </source>
</evidence>
<dbReference type="GeneID" id="36576965"/>
<dbReference type="Proteomes" id="UP000241818">
    <property type="component" value="Unassembled WGS sequence"/>
</dbReference>
<dbReference type="RefSeq" id="XP_024718703.1">
    <property type="nucleotide sequence ID" value="XM_024868884.1"/>
</dbReference>
<reference evidence="1 2" key="1">
    <citation type="journal article" date="2018" name="New Phytol.">
        <title>Comparative genomics and transcriptomics depict ericoid mycorrhizal fungi as versatile saprotrophs and plant mutualists.</title>
        <authorList>
            <person name="Martino E."/>
            <person name="Morin E."/>
            <person name="Grelet G.A."/>
            <person name="Kuo A."/>
            <person name="Kohler A."/>
            <person name="Daghino S."/>
            <person name="Barry K.W."/>
            <person name="Cichocki N."/>
            <person name="Clum A."/>
            <person name="Dockter R.B."/>
            <person name="Hainaut M."/>
            <person name="Kuo R.C."/>
            <person name="LaButti K."/>
            <person name="Lindahl B.D."/>
            <person name="Lindquist E.A."/>
            <person name="Lipzen A."/>
            <person name="Khouja H.R."/>
            <person name="Magnuson J."/>
            <person name="Murat C."/>
            <person name="Ohm R.A."/>
            <person name="Singer S.W."/>
            <person name="Spatafora J.W."/>
            <person name="Wang M."/>
            <person name="Veneault-Fourrey C."/>
            <person name="Henrissat B."/>
            <person name="Grigoriev I.V."/>
            <person name="Martin F.M."/>
            <person name="Perotto S."/>
        </authorList>
    </citation>
    <scope>NUCLEOTIDE SEQUENCE [LARGE SCALE GENOMIC DNA]</scope>
    <source>
        <strain evidence="1 2">ATCC 22711</strain>
    </source>
</reference>
<name>A0A2T3AVL2_AMORE</name>
<evidence type="ECO:0008006" key="3">
    <source>
        <dbReference type="Google" id="ProtNLM"/>
    </source>
</evidence>
<proteinExistence type="predicted"/>
<dbReference type="InterPro" id="IPR051057">
    <property type="entry name" value="PI-PLC_domain"/>
</dbReference>
<dbReference type="AlphaFoldDB" id="A0A2T3AVL2"/>
<keyword evidence="2" id="KW-1185">Reference proteome</keyword>
<dbReference type="GO" id="GO:0008081">
    <property type="term" value="F:phosphoric diester hydrolase activity"/>
    <property type="evidence" value="ECO:0007669"/>
    <property type="project" value="InterPro"/>
</dbReference>
<dbReference type="Gene3D" id="3.20.20.190">
    <property type="entry name" value="Phosphatidylinositol (PI) phosphodiesterase"/>
    <property type="match status" value="1"/>
</dbReference>
<sequence length="427" mass="45552">MESFFCSLTNGCGYTLDPLFSYRSRTETQYIMLPSFLAASAAFLSLSTLSRAIPQPGFEGRQLSTATTTAIGATSSEASISQTADSTSTIACNNSPLLCNRNYNNITHMGAHDSAFLRDKSTGFSVSGNQFYNATTALSAGIRLLQAQVHNQNGTLELCHTDCSLLDGGSLETFLSDVKSWMDANPNEVVTILLVNSDNEPAASFGSAFTSSGISKYGYTPTSTSGPISNWPSLQTLITANTRLVTFIASITYDSTYPYLLHEFDYVFETTFTVTSFSGFNCTLQRPSTQSSATSAISAGYMGLVNHFADTAESFGITIPDIDNITTTNSPSTNTTGALGTHAAQCENEWGVRPTFMLVDFWNVGPSIETADNLNGIVATGRTNVSTAELTSSSSSSDGVRGKGFVNWAKTVMVAMTVIALGNFAWL</sequence>
<dbReference type="OrthoDB" id="7984201at2759"/>
<dbReference type="PANTHER" id="PTHR13593:SF80">
    <property type="entry name" value="PLC-LIKE PHOSPHODIESTERASE"/>
    <property type="match status" value="1"/>
</dbReference>
<dbReference type="GO" id="GO:0006629">
    <property type="term" value="P:lipid metabolic process"/>
    <property type="evidence" value="ECO:0007669"/>
    <property type="project" value="InterPro"/>
</dbReference>
<dbReference type="Pfam" id="PF26146">
    <property type="entry name" value="PI-PLC_X"/>
    <property type="match status" value="1"/>
</dbReference>
<dbReference type="PANTHER" id="PTHR13593">
    <property type="match status" value="1"/>
</dbReference>